<keyword evidence="3" id="KW-1185">Reference proteome</keyword>
<dbReference type="Pfam" id="PF20557">
    <property type="entry name" value="DnaT_2"/>
    <property type="match status" value="1"/>
</dbReference>
<gene>
    <name evidence="2" type="ORF">METEAL_15690</name>
</gene>
<reference evidence="3" key="1">
    <citation type="journal article" date="2023" name="Int. J. Syst. Evol. Microbiol.">
        <title>Mesoterricola silvestris gen. nov., sp. nov., Mesoterricola sediminis sp. nov., Geothrix oryzae sp. nov., Geothrix edaphica sp. nov., Geothrix rubra sp. nov., and Geothrix limicola sp. nov., six novel members of Acidobacteriota isolated from soils.</title>
        <authorList>
            <person name="Itoh H."/>
            <person name="Sugisawa Y."/>
            <person name="Mise K."/>
            <person name="Xu Z."/>
            <person name="Kuniyasu M."/>
            <person name="Ushijima N."/>
            <person name="Kawano K."/>
            <person name="Kobayashi E."/>
            <person name="Shiratori Y."/>
            <person name="Masuda Y."/>
            <person name="Senoo K."/>
        </authorList>
    </citation>
    <scope>NUCLEOTIDE SEQUENCE [LARGE SCALE GENOMIC DNA]</scope>
    <source>
        <strain evidence="3">W79</strain>
    </source>
</reference>
<dbReference type="Proteomes" id="UP001238179">
    <property type="component" value="Chromosome"/>
</dbReference>
<proteinExistence type="predicted"/>
<name>A0AA48K8R6_9BACT</name>
<organism evidence="2 3">
    <name type="scientific">Mesoterricola silvestris</name>
    <dbReference type="NCBI Taxonomy" id="2927979"/>
    <lineage>
        <taxon>Bacteria</taxon>
        <taxon>Pseudomonadati</taxon>
        <taxon>Acidobacteriota</taxon>
        <taxon>Holophagae</taxon>
        <taxon>Holophagales</taxon>
        <taxon>Holophagaceae</taxon>
        <taxon>Mesoterricola</taxon>
    </lineage>
</organism>
<dbReference type="InterPro" id="IPR046787">
    <property type="entry name" value="DnaT_2"/>
</dbReference>
<dbReference type="AlphaFoldDB" id="A0AA48K8R6"/>
<feature type="domain" description="Putative DnaT-like" evidence="1">
    <location>
        <begin position="4"/>
        <end position="160"/>
    </location>
</feature>
<dbReference type="EMBL" id="AP027080">
    <property type="protein sequence ID" value="BDU72395.1"/>
    <property type="molecule type" value="Genomic_DNA"/>
</dbReference>
<evidence type="ECO:0000259" key="1">
    <source>
        <dbReference type="Pfam" id="PF20557"/>
    </source>
</evidence>
<sequence>MALTTTPGASDADTMASLAEALDHIATLTAAQSKGWPTDVPSQEAALKQGARKMNALDYKGSRVASEEAQPMPFPRVGIYDRSGFPIPSDVVPMAVKRAQIELSIWLWLKNRNTDAAPSRLKVGSLEIEGQTTQAFPDHVLAYLAPYLNSYGSSVMLVRG</sequence>
<accession>A0AA48K8R6</accession>
<dbReference type="KEGG" id="msil:METEAL_15690"/>
<evidence type="ECO:0000313" key="2">
    <source>
        <dbReference type="EMBL" id="BDU72395.1"/>
    </source>
</evidence>
<evidence type="ECO:0000313" key="3">
    <source>
        <dbReference type="Proteomes" id="UP001238179"/>
    </source>
</evidence>
<protein>
    <recommendedName>
        <fullName evidence="1">Putative DnaT-like domain-containing protein</fullName>
    </recommendedName>
</protein>
<dbReference type="RefSeq" id="WP_316415297.1">
    <property type="nucleotide sequence ID" value="NZ_AP027080.1"/>
</dbReference>